<dbReference type="Proteomes" id="UP000887567">
    <property type="component" value="Unplaced"/>
</dbReference>
<dbReference type="EnsemblMetazoa" id="XM_028658830.1">
    <property type="protein sequence ID" value="XP_028514631.1"/>
    <property type="gene ID" value="LOC110238277"/>
</dbReference>
<dbReference type="GeneID" id="110238277"/>
<dbReference type="OMA" id="FKERTPA"/>
<protein>
    <submittedName>
        <fullName evidence="1">Uncharacterized protein</fullName>
    </submittedName>
</protein>
<evidence type="ECO:0000313" key="1">
    <source>
        <dbReference type="EnsemblMetazoa" id="XP_028514631.1"/>
    </source>
</evidence>
<accession>A0A913YJW8</accession>
<proteinExistence type="predicted"/>
<dbReference type="AlphaFoldDB" id="A0A913YJW8"/>
<reference evidence="1" key="1">
    <citation type="submission" date="2022-11" db="UniProtKB">
        <authorList>
            <consortium name="EnsemblMetazoa"/>
        </authorList>
    </citation>
    <scope>IDENTIFICATION</scope>
</reference>
<keyword evidence="2" id="KW-1185">Reference proteome</keyword>
<dbReference type="KEGG" id="epa:110238277"/>
<sequence length="180" mass="20157">MDFKVFSVPNGALNTSQDNVFNGQVPKCIYVTMVDNDAYSGNYKKNPFNFKTNDLSFLGVYVDGEPLPGKPLQPSFDPAKGLGFISAYQSMFTGTGMMFEDLGNGISRDEFNQGYGIFCFDLTPDLSNGAHYNLIRKGNLRLELQFAKTLPRSTNIIVLAEFENLIEIDNQRNVLFDFTN</sequence>
<dbReference type="RefSeq" id="XP_028514631.1">
    <property type="nucleotide sequence ID" value="XM_028658830.1"/>
</dbReference>
<dbReference type="OrthoDB" id="6109579at2759"/>
<name>A0A913YJW8_EXADI</name>
<organism evidence="1 2">
    <name type="scientific">Exaiptasia diaphana</name>
    <name type="common">Tropical sea anemone</name>
    <name type="synonym">Aiptasia pulchella</name>
    <dbReference type="NCBI Taxonomy" id="2652724"/>
    <lineage>
        <taxon>Eukaryota</taxon>
        <taxon>Metazoa</taxon>
        <taxon>Cnidaria</taxon>
        <taxon>Anthozoa</taxon>
        <taxon>Hexacorallia</taxon>
        <taxon>Actiniaria</taxon>
        <taxon>Aiptasiidae</taxon>
        <taxon>Exaiptasia</taxon>
    </lineage>
</organism>
<evidence type="ECO:0000313" key="2">
    <source>
        <dbReference type="Proteomes" id="UP000887567"/>
    </source>
</evidence>